<evidence type="ECO:0000256" key="9">
    <source>
        <dbReference type="PROSITE-ProRule" id="PRU01023"/>
    </source>
</evidence>
<keyword evidence="4 9" id="KW-0489">Methyltransferase</keyword>
<dbReference type="InterPro" id="IPR049560">
    <property type="entry name" value="MeTrfase_RsmB-F_NOP2_cat"/>
</dbReference>
<dbReference type="OMA" id="RSRCEYI"/>
<feature type="compositionally biased region" description="Basic residues" evidence="11">
    <location>
        <begin position="759"/>
        <end position="773"/>
    </location>
</feature>
<feature type="binding site" evidence="9">
    <location>
        <position position="461"/>
    </location>
    <ligand>
        <name>S-adenosyl-L-methionine</name>
        <dbReference type="ChEBI" id="CHEBI:59789"/>
    </ligand>
</feature>
<dbReference type="Gene3D" id="3.40.50.150">
    <property type="entry name" value="Vaccinia Virus protein VP39"/>
    <property type="match status" value="1"/>
</dbReference>
<evidence type="ECO:0000256" key="8">
    <source>
        <dbReference type="ARBA" id="ARBA00023242"/>
    </source>
</evidence>
<dbReference type="Pfam" id="PF01189">
    <property type="entry name" value="Methyltr_RsmB-F"/>
    <property type="match status" value="1"/>
</dbReference>
<dbReference type="EnsemblMetazoa" id="XM_024224888.1">
    <property type="protein sequence ID" value="XP_024080656.1"/>
    <property type="gene ID" value="LOC106662534"/>
</dbReference>
<keyword evidence="14" id="KW-1185">Reference proteome</keyword>
<evidence type="ECO:0000259" key="12">
    <source>
        <dbReference type="PROSITE" id="PS51686"/>
    </source>
</evidence>
<dbReference type="GO" id="GO:0000470">
    <property type="term" value="P:maturation of LSU-rRNA"/>
    <property type="evidence" value="ECO:0007669"/>
    <property type="project" value="TreeGrafter"/>
</dbReference>
<organism evidence="13 14">
    <name type="scientific">Cimex lectularius</name>
    <name type="common">Bed bug</name>
    <name type="synonym">Acanthia lectularia</name>
    <dbReference type="NCBI Taxonomy" id="79782"/>
    <lineage>
        <taxon>Eukaryota</taxon>
        <taxon>Metazoa</taxon>
        <taxon>Ecdysozoa</taxon>
        <taxon>Arthropoda</taxon>
        <taxon>Hexapoda</taxon>
        <taxon>Insecta</taxon>
        <taxon>Pterygota</taxon>
        <taxon>Neoptera</taxon>
        <taxon>Paraneoptera</taxon>
        <taxon>Hemiptera</taxon>
        <taxon>Heteroptera</taxon>
        <taxon>Panheteroptera</taxon>
        <taxon>Cimicomorpha</taxon>
        <taxon>Cimicidae</taxon>
        <taxon>Cimex</taxon>
    </lineage>
</organism>
<feature type="binding site" evidence="9">
    <location>
        <begin position="410"/>
        <end position="416"/>
    </location>
    <ligand>
        <name>S-adenosyl-L-methionine</name>
        <dbReference type="ChEBI" id="CHEBI:59789"/>
    </ligand>
</feature>
<feature type="compositionally biased region" description="Basic and acidic residues" evidence="11">
    <location>
        <begin position="681"/>
        <end position="697"/>
    </location>
</feature>
<dbReference type="InterPro" id="IPR023267">
    <property type="entry name" value="RCMT"/>
</dbReference>
<feature type="compositionally biased region" description="Polar residues" evidence="11">
    <location>
        <begin position="882"/>
        <end position="893"/>
    </location>
</feature>
<proteinExistence type="inferred from homology"/>
<evidence type="ECO:0000256" key="11">
    <source>
        <dbReference type="SAM" id="MobiDB-lite"/>
    </source>
</evidence>
<comment type="subcellular location">
    <subcellularLocation>
        <location evidence="1">Nucleus</location>
        <location evidence="1">Nucleolus</location>
    </subcellularLocation>
</comment>
<feature type="domain" description="SAM-dependent MTase RsmB/NOP-type" evidence="12">
    <location>
        <begin position="318"/>
        <end position="605"/>
    </location>
</feature>
<feature type="compositionally biased region" description="Basic and acidic residues" evidence="11">
    <location>
        <begin position="165"/>
        <end position="174"/>
    </location>
</feature>
<evidence type="ECO:0000256" key="4">
    <source>
        <dbReference type="ARBA" id="ARBA00022603"/>
    </source>
</evidence>
<feature type="binding site" evidence="9">
    <location>
        <position position="434"/>
    </location>
    <ligand>
        <name>S-adenosyl-L-methionine</name>
        <dbReference type="ChEBI" id="CHEBI:59789"/>
    </ligand>
</feature>
<dbReference type="GO" id="GO:0070475">
    <property type="term" value="P:rRNA base methylation"/>
    <property type="evidence" value="ECO:0007669"/>
    <property type="project" value="TreeGrafter"/>
</dbReference>
<evidence type="ECO:0000313" key="14">
    <source>
        <dbReference type="Proteomes" id="UP000494040"/>
    </source>
</evidence>
<dbReference type="GO" id="GO:0009383">
    <property type="term" value="F:rRNA (cytosine-C5-)-methyltransferase activity"/>
    <property type="evidence" value="ECO:0007669"/>
    <property type="project" value="TreeGrafter"/>
</dbReference>
<feature type="compositionally biased region" description="Basic residues" evidence="11">
    <location>
        <begin position="124"/>
        <end position="134"/>
    </location>
</feature>
<feature type="compositionally biased region" description="Basic and acidic residues" evidence="11">
    <location>
        <begin position="1"/>
        <end position="15"/>
    </location>
</feature>
<feature type="compositionally biased region" description="Basic and acidic residues" evidence="11">
    <location>
        <begin position="727"/>
        <end position="750"/>
    </location>
</feature>
<evidence type="ECO:0000256" key="3">
    <source>
        <dbReference type="ARBA" id="ARBA00022517"/>
    </source>
</evidence>
<feature type="compositionally biased region" description="Basic residues" evidence="11">
    <location>
        <begin position="906"/>
        <end position="917"/>
    </location>
</feature>
<dbReference type="PROSITE" id="PS51686">
    <property type="entry name" value="SAM_MT_RSMB_NOP"/>
    <property type="match status" value="1"/>
</dbReference>
<feature type="binding site" evidence="9">
    <location>
        <position position="478"/>
    </location>
    <ligand>
        <name>S-adenosyl-L-methionine</name>
        <dbReference type="ChEBI" id="CHEBI:59789"/>
    </ligand>
</feature>
<keyword evidence="5 9" id="KW-0808">Transferase</keyword>
<dbReference type="PRINTS" id="PR02008">
    <property type="entry name" value="RCMTFAMILY"/>
</dbReference>
<feature type="region of interest" description="Disordered" evidence="11">
    <location>
        <begin position="1"/>
        <end position="204"/>
    </location>
</feature>
<feature type="region of interest" description="Disordered" evidence="11">
    <location>
        <begin position="614"/>
        <end position="917"/>
    </location>
</feature>
<keyword evidence="3" id="KW-0690">Ribosome biogenesis</keyword>
<accession>A0A8I6TLQ3</accession>
<keyword evidence="6 9" id="KW-0949">S-adenosyl-L-methionine</keyword>
<dbReference type="PANTHER" id="PTHR22807:SF30">
    <property type="entry name" value="28S RRNA (CYTOSINE(4447)-C(5))-METHYLTRANSFERASE-RELATED"/>
    <property type="match status" value="1"/>
</dbReference>
<dbReference type="NCBIfam" id="TIGR00446">
    <property type="entry name" value="nop2p"/>
    <property type="match status" value="1"/>
</dbReference>
<feature type="active site" description="Nucleophile" evidence="9">
    <location>
        <position position="535"/>
    </location>
</feature>
<keyword evidence="8" id="KW-0539">Nucleus</keyword>
<dbReference type="OrthoDB" id="427002at2759"/>
<evidence type="ECO:0000256" key="7">
    <source>
        <dbReference type="ARBA" id="ARBA00022884"/>
    </source>
</evidence>
<dbReference type="GO" id="GO:0003723">
    <property type="term" value="F:RNA binding"/>
    <property type="evidence" value="ECO:0007669"/>
    <property type="project" value="UniProtKB-UniRule"/>
</dbReference>
<dbReference type="RefSeq" id="XP_024080656.1">
    <property type="nucleotide sequence ID" value="XM_024224888.1"/>
</dbReference>
<evidence type="ECO:0000256" key="6">
    <source>
        <dbReference type="ARBA" id="ARBA00022691"/>
    </source>
</evidence>
<comment type="similarity">
    <text evidence="2 9">Belongs to the class I-like SAM-binding methyltransferase superfamily. RsmB/NOP family.</text>
</comment>
<feature type="compositionally biased region" description="Basic and acidic residues" evidence="11">
    <location>
        <begin position="864"/>
        <end position="876"/>
    </location>
</feature>
<feature type="compositionally biased region" description="Basic and acidic residues" evidence="11">
    <location>
        <begin position="55"/>
        <end position="85"/>
    </location>
</feature>
<dbReference type="Gene3D" id="3.30.70.1170">
    <property type="entry name" value="Sun protein, domain 3"/>
    <property type="match status" value="1"/>
</dbReference>
<evidence type="ECO:0000256" key="2">
    <source>
        <dbReference type="ARBA" id="ARBA00007494"/>
    </source>
</evidence>
<dbReference type="Proteomes" id="UP000494040">
    <property type="component" value="Unassembled WGS sequence"/>
</dbReference>
<dbReference type="InterPro" id="IPR001678">
    <property type="entry name" value="MeTrfase_RsmB-F_NOP2_dom"/>
</dbReference>
<feature type="compositionally biased region" description="Polar residues" evidence="11">
    <location>
        <begin position="822"/>
        <end position="842"/>
    </location>
</feature>
<protein>
    <recommendedName>
        <fullName evidence="12">SAM-dependent MTase RsmB/NOP-type domain-containing protein</fullName>
    </recommendedName>
</protein>
<dbReference type="GeneID" id="106662534"/>
<evidence type="ECO:0000256" key="10">
    <source>
        <dbReference type="SAM" id="Coils"/>
    </source>
</evidence>
<dbReference type="AlphaFoldDB" id="A0A8I6TLQ3"/>
<dbReference type="SUPFAM" id="SSF53335">
    <property type="entry name" value="S-adenosyl-L-methionine-dependent methyltransferases"/>
    <property type="match status" value="1"/>
</dbReference>
<dbReference type="PROSITE" id="PS01153">
    <property type="entry name" value="NOL1_NOP2_SUN"/>
    <property type="match status" value="1"/>
</dbReference>
<dbReference type="PANTHER" id="PTHR22807">
    <property type="entry name" value="NOP2 YEAST -RELATED NOL1/NOP2/FMU SUN DOMAIN-CONTAINING"/>
    <property type="match status" value="1"/>
</dbReference>
<dbReference type="InterPro" id="IPR018314">
    <property type="entry name" value="RsmB/NOL1/NOP2-like_CS"/>
</dbReference>
<sequence length="917" mass="103114">MGRKALFDEKKEQKKGPGRKAKKQKDPTFPFPLDNKRDKPLSSNQKQRAKKRQIKEKLKQKLALKKAEKTNLKDKQPKKELTEKKLFKKSYNSDSSEGEEENNKAVTTEVNGVSGFTDDNKTWLKPKAKQGKKRKIEDEGEDENLDYVSEDSDVEESDDDVSDSEDLKVGKLDDLQDSDELDDDSFGEEDTDESDEETKKDEDDLLPIEKAAKKLKKKQKKEQEEADKEMQLNIANREVFAFPENGEIDKPVSIVEVEQRIKDNLMVLSNFAKFREEGRPRSEYLELLKTDLCNYFSYNRFLVEKLIELFPLTDLMDFLEASEIQRPLTVRVNTLKTRRRDLAQALIARGVNLDPVGKWSKVGLVIYNSPVPVGATPEYLAGHYIIQGASSLLPVMALAPQEGEKILDMCAAPGGKASHIAAIMKNTGVLFANDFSKDRAKAIVGNFHRMGIINSIICSYDGRKFTKVMKGFDRVLLDAPCSGTGIISKDPSVKTSKDETDIQRCCTLQKSLILEAIDCLDFKSESGGYLVYSTCSILPEENEWVIDYALKKRDVKLVPTGLDFGTPGFTNYRNFRFHPSMNLTRRFYPHTHNMDGFFVAKLKKLSNTIKKVDGEEEKTVAGEEEMEAEDNEDRENEGQESDTEAVPKKPKLKAPKHGRGKNRSKMADVEPKKFEKKVKGKGQELRNQDKQNNKKVQENQGQKQKNVAQLKEAPKSPKSSPKKRKLEKGQQKQEGPKEKMEKTNSEKEPSETGDSSKSAKMKLKKKNKNKQKQKNVAQLKEAPKSPKSSPEGGAQQTSPVSDKQIPQQPSPGGNKPSPQQPSPGGNKQSPQQPSPGNKQTPAKNKLRFKNKNKKQSISTSPGPDKTEDKKSQEGKVNKKAQTKGQSPKTNKPTLQVPKTPDTVNKSPKKKRKSNASN</sequence>
<feature type="coiled-coil region" evidence="10">
    <location>
        <begin position="208"/>
        <end position="238"/>
    </location>
</feature>
<dbReference type="KEGG" id="clec:106662534"/>
<dbReference type="PRINTS" id="PR02012">
    <property type="entry name" value="RCMTNOP2"/>
</dbReference>
<feature type="compositionally biased region" description="Polar residues" evidence="11">
    <location>
        <begin position="794"/>
        <end position="811"/>
    </location>
</feature>
<feature type="compositionally biased region" description="Basic residues" evidence="11">
    <location>
        <begin position="648"/>
        <end position="664"/>
    </location>
</feature>
<feature type="compositionally biased region" description="Acidic residues" evidence="11">
    <location>
        <begin position="622"/>
        <end position="643"/>
    </location>
</feature>
<name>A0A8I6TLQ3_CIMLE</name>
<feature type="compositionally biased region" description="Basic residues" evidence="11">
    <location>
        <begin position="844"/>
        <end position="854"/>
    </location>
</feature>
<keyword evidence="10" id="KW-0175">Coiled coil</keyword>
<keyword evidence="7 9" id="KW-0694">RNA-binding</keyword>
<evidence type="ECO:0000256" key="1">
    <source>
        <dbReference type="ARBA" id="ARBA00004604"/>
    </source>
</evidence>
<dbReference type="InterPro" id="IPR054728">
    <property type="entry name" value="RsmB-like_ferredoxin"/>
</dbReference>
<evidence type="ECO:0000256" key="5">
    <source>
        <dbReference type="ARBA" id="ARBA00022679"/>
    </source>
</evidence>
<dbReference type="InterPro" id="IPR011023">
    <property type="entry name" value="Nop2p"/>
</dbReference>
<dbReference type="FunFam" id="3.30.70.1170:FF:000001">
    <property type="entry name" value="Ribosomal RNA methyltransferase Nop2"/>
    <property type="match status" value="1"/>
</dbReference>
<feature type="compositionally biased region" description="Acidic residues" evidence="11">
    <location>
        <begin position="175"/>
        <end position="196"/>
    </location>
</feature>
<feature type="compositionally biased region" description="Acidic residues" evidence="11">
    <location>
        <begin position="138"/>
        <end position="164"/>
    </location>
</feature>
<dbReference type="GO" id="GO:0005730">
    <property type="term" value="C:nucleolus"/>
    <property type="evidence" value="ECO:0007669"/>
    <property type="project" value="UniProtKB-SubCell"/>
</dbReference>
<reference evidence="13" key="1">
    <citation type="submission" date="2022-01" db="UniProtKB">
        <authorList>
            <consortium name="EnsemblMetazoa"/>
        </authorList>
    </citation>
    <scope>IDENTIFICATION</scope>
</reference>
<dbReference type="Pfam" id="PF22458">
    <property type="entry name" value="RsmF-B_ferredox"/>
    <property type="match status" value="1"/>
</dbReference>
<dbReference type="InterPro" id="IPR029063">
    <property type="entry name" value="SAM-dependent_MTases_sf"/>
</dbReference>
<dbReference type="InterPro" id="IPR023273">
    <property type="entry name" value="RCMT_NOP2"/>
</dbReference>
<evidence type="ECO:0000313" key="13">
    <source>
        <dbReference type="EnsemblMetazoa" id="XP_024080656.1"/>
    </source>
</evidence>
<feature type="compositionally biased region" description="Polar residues" evidence="11">
    <location>
        <begin position="698"/>
        <end position="707"/>
    </location>
</feature>